<keyword evidence="4 9" id="KW-0472">Membrane</keyword>
<feature type="domain" description="Methyl-accepting transducer" evidence="10">
    <location>
        <begin position="463"/>
        <end position="699"/>
    </location>
</feature>
<evidence type="ECO:0000256" key="9">
    <source>
        <dbReference type="SAM" id="Phobius"/>
    </source>
</evidence>
<dbReference type="PROSITE" id="PS50111">
    <property type="entry name" value="CHEMOTAXIS_TRANSDUC_2"/>
    <property type="match status" value="1"/>
</dbReference>
<keyword evidence="8" id="KW-0175">Coiled coil</keyword>
<evidence type="ECO:0000256" key="4">
    <source>
        <dbReference type="ARBA" id="ARBA00023136"/>
    </source>
</evidence>
<feature type="domain" description="HAMP" evidence="11">
    <location>
        <begin position="410"/>
        <end position="458"/>
    </location>
</feature>
<feature type="transmembrane region" description="Helical" evidence="9">
    <location>
        <begin position="68"/>
        <end position="87"/>
    </location>
</feature>
<comment type="similarity">
    <text evidence="6">Belongs to the methyl-accepting chemotaxis (MCP) protein family.</text>
</comment>
<evidence type="ECO:0000256" key="3">
    <source>
        <dbReference type="ARBA" id="ARBA00022989"/>
    </source>
</evidence>
<keyword evidence="13" id="KW-1185">Reference proteome</keyword>
<evidence type="ECO:0000256" key="7">
    <source>
        <dbReference type="PROSITE-ProRule" id="PRU00284"/>
    </source>
</evidence>
<comment type="subcellular location">
    <subcellularLocation>
        <location evidence="1">Membrane</location>
        <topology evidence="1">Multi-pass membrane protein</topology>
    </subcellularLocation>
</comment>
<evidence type="ECO:0000313" key="12">
    <source>
        <dbReference type="EMBL" id="MFC4620973.1"/>
    </source>
</evidence>
<comment type="caution">
    <text evidence="12">The sequence shown here is derived from an EMBL/GenBank/DDBJ whole genome shotgun (WGS) entry which is preliminary data.</text>
</comment>
<dbReference type="CDD" id="cd11386">
    <property type="entry name" value="MCP_signal"/>
    <property type="match status" value="1"/>
</dbReference>
<evidence type="ECO:0000256" key="5">
    <source>
        <dbReference type="ARBA" id="ARBA00023224"/>
    </source>
</evidence>
<reference evidence="13" key="1">
    <citation type="journal article" date="2019" name="Int. J. Syst. Evol. Microbiol.">
        <title>The Global Catalogue of Microorganisms (GCM) 10K type strain sequencing project: providing services to taxonomists for standard genome sequencing and annotation.</title>
        <authorList>
            <consortium name="The Broad Institute Genomics Platform"/>
            <consortium name="The Broad Institute Genome Sequencing Center for Infectious Disease"/>
            <person name="Wu L."/>
            <person name="Ma J."/>
        </authorList>
    </citation>
    <scope>NUCLEOTIDE SEQUENCE [LARGE SCALE GENOMIC DNA]</scope>
    <source>
        <strain evidence="13">JCM 11650</strain>
    </source>
</reference>
<feature type="transmembrane region" description="Helical" evidence="9">
    <location>
        <begin position="357"/>
        <end position="378"/>
    </location>
</feature>
<evidence type="ECO:0000259" key="11">
    <source>
        <dbReference type="PROSITE" id="PS50885"/>
    </source>
</evidence>
<dbReference type="InterPro" id="IPR004089">
    <property type="entry name" value="MCPsignal_dom"/>
</dbReference>
<dbReference type="Proteomes" id="UP001595967">
    <property type="component" value="Unassembled WGS sequence"/>
</dbReference>
<keyword evidence="3 9" id="KW-1133">Transmembrane helix</keyword>
<keyword evidence="5 7" id="KW-0807">Transducer</keyword>
<accession>A0ABV9GV99</accession>
<evidence type="ECO:0000313" key="13">
    <source>
        <dbReference type="Proteomes" id="UP001595967"/>
    </source>
</evidence>
<evidence type="ECO:0000256" key="6">
    <source>
        <dbReference type="ARBA" id="ARBA00029447"/>
    </source>
</evidence>
<sequence length="736" mass="78423">MSVFQQLGAKFGRRSSSENLNAAAAGEALLQQTLQNSDFLDGNALLEQDNISLPILGSASAGQHQRKLLVILAASGIALGGLFGWVLQQTDHAAKQVAATGQALMQAQRMAKSGTQALLGVPHAFIELKESTQVFASNARGLAQGNASLGLAPVKEAYQDDVQALLKQADATEKNAKAVLGQEDVLIKVATALRDVNEQSGALLDLSETVASLLLQANATRPEIEAVSQMAMLTQRIGKSANEFQSIEGVNPEAVFLLGKDLNTFQEIVKGLLTGSEDLDLPGTENDQARQQLTTLLAQYEATRADAETILSNLQGLVSAREAQSAVVSDSEPLREKLETLQQRLSADAGVGLTESIALAGLALLVLLCGVGIARVALLDSRQRQAQAEQQQREARLQEQEAKRINDANQAAILRLMNELQNLADGDLTQEATVTEDITGAIADSVNYTVEELRLLVGNVQKTASQVVDTTSQVDTTSAQLLAASTEQLREIRGTGQAILDMAQRITEVSMQAQSSAEVANQSLHAAEQGQQAVQNTIGGMNAIRDQMQETSKRIKRLGESSQEIGEITELISDITEQTNVLALNAAIQAASAGEAGRGFSVVAEEVQRLAERSGEATRQIATLVKTIQTDTQDTVAAMERATLGVVEGARLSDSAGAALAEIHSVSRKLAELIEKISKTTQHEAGLANEVADDIQHIFVVTEQTGEGTRSTADQVRELARMAQELRQSVARFRIA</sequence>
<dbReference type="Gene3D" id="1.10.287.950">
    <property type="entry name" value="Methyl-accepting chemotaxis protein"/>
    <property type="match status" value="1"/>
</dbReference>
<dbReference type="EMBL" id="JBHSEW010000001">
    <property type="protein sequence ID" value="MFC4620973.1"/>
    <property type="molecule type" value="Genomic_DNA"/>
</dbReference>
<protein>
    <submittedName>
        <fullName evidence="12">Methyl-accepting chemotaxis protein</fullName>
    </submittedName>
</protein>
<dbReference type="RefSeq" id="WP_377723469.1">
    <property type="nucleotide sequence ID" value="NZ_JBHSEW010000001.1"/>
</dbReference>
<organism evidence="12 13">
    <name type="scientific">Comamonas nitrativorans</name>
    <dbReference type="NCBI Taxonomy" id="108437"/>
    <lineage>
        <taxon>Bacteria</taxon>
        <taxon>Pseudomonadati</taxon>
        <taxon>Pseudomonadota</taxon>
        <taxon>Betaproteobacteria</taxon>
        <taxon>Burkholderiales</taxon>
        <taxon>Comamonadaceae</taxon>
        <taxon>Comamonas</taxon>
    </lineage>
</organism>
<dbReference type="SUPFAM" id="SSF58104">
    <property type="entry name" value="Methyl-accepting chemotaxis protein (MCP) signaling domain"/>
    <property type="match status" value="1"/>
</dbReference>
<evidence type="ECO:0000256" key="1">
    <source>
        <dbReference type="ARBA" id="ARBA00004141"/>
    </source>
</evidence>
<dbReference type="PANTHER" id="PTHR32089:SF119">
    <property type="entry name" value="METHYL-ACCEPTING CHEMOTAXIS PROTEIN CTPL"/>
    <property type="match status" value="1"/>
</dbReference>
<dbReference type="PANTHER" id="PTHR32089">
    <property type="entry name" value="METHYL-ACCEPTING CHEMOTAXIS PROTEIN MCPB"/>
    <property type="match status" value="1"/>
</dbReference>
<evidence type="ECO:0000256" key="2">
    <source>
        <dbReference type="ARBA" id="ARBA00022692"/>
    </source>
</evidence>
<proteinExistence type="inferred from homology"/>
<evidence type="ECO:0000259" key="10">
    <source>
        <dbReference type="PROSITE" id="PS50111"/>
    </source>
</evidence>
<dbReference type="SMART" id="SM00283">
    <property type="entry name" value="MA"/>
    <property type="match status" value="1"/>
</dbReference>
<evidence type="ECO:0000256" key="8">
    <source>
        <dbReference type="SAM" id="Coils"/>
    </source>
</evidence>
<feature type="coiled-coil region" evidence="8">
    <location>
        <begin position="286"/>
        <end position="317"/>
    </location>
</feature>
<name>A0ABV9GV99_9BURK</name>
<dbReference type="PROSITE" id="PS50885">
    <property type="entry name" value="HAMP"/>
    <property type="match status" value="1"/>
</dbReference>
<dbReference type="InterPro" id="IPR029095">
    <property type="entry name" value="NarX-like_N"/>
</dbReference>
<gene>
    <name evidence="12" type="ORF">ACFO3A_01900</name>
</gene>
<feature type="coiled-coil region" evidence="8">
    <location>
        <begin position="381"/>
        <end position="408"/>
    </location>
</feature>
<dbReference type="InterPro" id="IPR003660">
    <property type="entry name" value="HAMP_dom"/>
</dbReference>
<dbReference type="Pfam" id="PF13675">
    <property type="entry name" value="PilJ"/>
    <property type="match status" value="1"/>
</dbReference>
<dbReference type="Pfam" id="PF00015">
    <property type="entry name" value="MCPsignal"/>
    <property type="match status" value="1"/>
</dbReference>
<keyword evidence="2 9" id="KW-0812">Transmembrane</keyword>